<keyword evidence="3" id="KW-1185">Reference proteome</keyword>
<accession>A0ABQ9XVI1</accession>
<reference evidence="2 3" key="1">
    <citation type="journal article" date="2022" name="bioRxiv">
        <title>Genomics of Preaxostyla Flagellates Illuminates Evolutionary Transitions and the Path Towards Mitochondrial Loss.</title>
        <authorList>
            <person name="Novak L.V.F."/>
            <person name="Treitli S.C."/>
            <person name="Pyrih J."/>
            <person name="Halakuc P."/>
            <person name="Pipaliya S.V."/>
            <person name="Vacek V."/>
            <person name="Brzon O."/>
            <person name="Soukal P."/>
            <person name="Eme L."/>
            <person name="Dacks J.B."/>
            <person name="Karnkowska A."/>
            <person name="Elias M."/>
            <person name="Hampl V."/>
        </authorList>
    </citation>
    <scope>NUCLEOTIDE SEQUENCE [LARGE SCALE GENOMIC DNA]</scope>
    <source>
        <strain evidence="2">NAU3</strain>
        <tissue evidence="2">Gut</tissue>
    </source>
</reference>
<gene>
    <name evidence="2" type="ORF">BLNAU_9527</name>
</gene>
<name>A0ABQ9XVI1_9EUKA</name>
<dbReference type="Proteomes" id="UP001281761">
    <property type="component" value="Unassembled WGS sequence"/>
</dbReference>
<dbReference type="SUPFAM" id="SSF48371">
    <property type="entry name" value="ARM repeat"/>
    <property type="match status" value="1"/>
</dbReference>
<evidence type="ECO:0000256" key="1">
    <source>
        <dbReference type="SAM" id="MobiDB-lite"/>
    </source>
</evidence>
<proteinExistence type="predicted"/>
<evidence type="ECO:0000313" key="3">
    <source>
        <dbReference type="Proteomes" id="UP001281761"/>
    </source>
</evidence>
<feature type="region of interest" description="Disordered" evidence="1">
    <location>
        <begin position="1"/>
        <end position="22"/>
    </location>
</feature>
<dbReference type="InterPro" id="IPR016024">
    <property type="entry name" value="ARM-type_fold"/>
</dbReference>
<dbReference type="EMBL" id="JARBJD010000066">
    <property type="protein sequence ID" value="KAK2955480.1"/>
    <property type="molecule type" value="Genomic_DNA"/>
</dbReference>
<organism evidence="2 3">
    <name type="scientific">Blattamonas nauphoetae</name>
    <dbReference type="NCBI Taxonomy" id="2049346"/>
    <lineage>
        <taxon>Eukaryota</taxon>
        <taxon>Metamonada</taxon>
        <taxon>Preaxostyla</taxon>
        <taxon>Oxymonadida</taxon>
        <taxon>Blattamonas</taxon>
    </lineage>
</organism>
<comment type="caution">
    <text evidence="2">The sequence shown here is derived from an EMBL/GenBank/DDBJ whole genome shotgun (WGS) entry which is preliminary data.</text>
</comment>
<sequence>MNNVIQSPTKKEITPPLSPTQKRVKTRRMRQVQLPECPEDVIKNLHRYPLLVWYDPTSPNDSDDSLLERENMKPLTSLVASKCDVGEEIKYQDLIEWFVCAVIGLNSKASQCDGSFWFDWDDVVVDGFGTARINLSASRSDSSPPHSPQSFSDCITHLSLLFLVLIDQLSKSNCLPPHIEDTSRRNEISSLLRHLLHHLVNIGHLVPACDPSEFETVLTDITNAAPKHLSDDLDLYHNFLWMATPAYLAVNFLEIEGLANHVNRLTDSNFDYDSPKFTAFFRLIEPALVEVSKQFEPELFEEARRISSWKDFLQKVAGGEEVENDTSFLKLPFFQPTLLSLQAKFQQLASSLDGSDDAHYNSSLRTHSSSSHFKHESIQLLNILHTLLTSPLSPSLIEHSPSDSFSKLATRFQPDNIDPAERFRPSLFDEVDDVELARSLIRCRSVCDLVGVEKCIVDTPEFFDRTVSVLGSSDPFLREAAFSLFRDLIDTSCVIHLMPHLWDRLHSAFRDGRLEEQDALLTISTKWIVSHVGGSLPPFPVTQFDWDGLISADLSEIHLFLFSLLLIMQLRHRLIEDQIGKAKATVIILSFEHHQHAVSRIESFFSDTKNLEVISESSPVLISYNLLISLLLKRRFHSSLTTYLTQHPEFDGRVLLFQEFKFHLLCHTSLDTNQPYQPPLDLLFERALRLHPLNFFLSPQFPSIDIPSSLLDTSLCGFHTLCRRGVHLSLMDAEYVRRGNHVINSLWLFSTPLISDTFDLFLYFPAPCIVRFFLPILSSPSNPSSLVDPLKVMMAILIHTTAPFGDCFSVRELYRSVGPLNIEREVSSLVSFVTSRCESLEWLNIPTGFGSALAHSNTRDSIDHSENQDHSSVSTLPTRIPGFLSKQVHDTSGGICAVGTLFRDLNHSKAQLASVNHRALRTCCKAMFSPIPVEASVMLEYVKRVVSLSSVESVMQMLRFEMLDIVIRVVSESSFLEDYENGICVIGIVLRSICSFGKKKEMVDHDFSRLLSQTGLTFSTDCFPFLNWVEDQRVSEHEQAVIFRSLVATMKVQPAPDDSLETKFVTFLESVDPDDEESADAFLNRIASFSDQSVTDFIQSIVTLLSTSSEAITTSTMKMLHRLLQNCSNDILIALVKADLISQLIVTLDPQSVSLSDFEHMHTALISIIECSLWLSPLDSLAQLKTKDGDEHQTVPETLFQQIMRPSEKYLTHLCVNRNSILDNEKYKDFLILLARILLKTYPSSQPTMETVLMMRIVLTVPSCLSFFDGESSVWGFLDIFVNSRWERHESGDVGQKWKKMDRMLRTEGMEDVMETKLRNDEEAFYGREIIASSITLNNEMGMNVPEQE</sequence>
<evidence type="ECO:0000313" key="2">
    <source>
        <dbReference type="EMBL" id="KAK2955480.1"/>
    </source>
</evidence>
<protein>
    <submittedName>
        <fullName evidence="2">Uncharacterized protein</fullName>
    </submittedName>
</protein>